<proteinExistence type="inferred from homology"/>
<accession>A0ABS9BKX6</accession>
<organism evidence="2 3">
    <name type="scientific">Flavihumibacter fluminis</name>
    <dbReference type="NCBI Taxonomy" id="2909236"/>
    <lineage>
        <taxon>Bacteria</taxon>
        <taxon>Pseudomonadati</taxon>
        <taxon>Bacteroidota</taxon>
        <taxon>Chitinophagia</taxon>
        <taxon>Chitinophagales</taxon>
        <taxon>Chitinophagaceae</taxon>
        <taxon>Flavihumibacter</taxon>
    </lineage>
</organism>
<dbReference type="RefSeq" id="WP_234866257.1">
    <property type="nucleotide sequence ID" value="NZ_JAKEVY010000003.1"/>
</dbReference>
<dbReference type="InterPro" id="IPR051683">
    <property type="entry name" value="Enoyl-CoA_Hydratase/Isomerase"/>
</dbReference>
<reference evidence="2 3" key="1">
    <citation type="submission" date="2022-01" db="EMBL/GenBank/DDBJ databases">
        <title>Flavihumibacter sp. nov., isolated from sediment of a river.</title>
        <authorList>
            <person name="Liu H."/>
        </authorList>
    </citation>
    <scope>NUCLEOTIDE SEQUENCE [LARGE SCALE GENOMIC DNA]</scope>
    <source>
        <strain evidence="2 3">RY-1</strain>
    </source>
</reference>
<keyword evidence="3" id="KW-1185">Reference proteome</keyword>
<dbReference type="InterPro" id="IPR001753">
    <property type="entry name" value="Enoyl-CoA_hydra/iso"/>
</dbReference>
<dbReference type="SUPFAM" id="SSF52096">
    <property type="entry name" value="ClpP/crotonase"/>
    <property type="match status" value="1"/>
</dbReference>
<evidence type="ECO:0000313" key="2">
    <source>
        <dbReference type="EMBL" id="MCF1715301.1"/>
    </source>
</evidence>
<dbReference type="PANTHER" id="PTHR42964:SF1">
    <property type="entry name" value="POLYKETIDE BIOSYNTHESIS ENOYL-COA HYDRATASE PKSH-RELATED"/>
    <property type="match status" value="1"/>
</dbReference>
<dbReference type="InterPro" id="IPR029045">
    <property type="entry name" value="ClpP/crotonase-like_dom_sf"/>
</dbReference>
<protein>
    <submittedName>
        <fullName evidence="2">Enoyl-CoA hydratase/isomerase family protein</fullName>
    </submittedName>
</protein>
<sequence>MIHEVQGGHVQAEIHKGIATIEFFHPQGNSLPGKLLNELAKEIHSAGHNKEVRVIVLRSAGEKAFCGGASFDELMAITTPEEGQAFFNGFAQVINAMRKVPVLIIGRIHGKCVGGGVGLAAACDYAIAVEGAEIKLSELAVGIGPFVVGPAVERKIGTSAFSQLAIDAAMWRNGDWARRKGLFAELHPNLDSMDESILRLSTTLAASSPEAMQEMKKMFWKGTDHWDQLLTERAAISGRLVLSSFTRTAIQKFKEKAVKA</sequence>
<comment type="similarity">
    <text evidence="1">Belongs to the enoyl-CoA hydratase/isomerase family.</text>
</comment>
<dbReference type="Proteomes" id="UP001200145">
    <property type="component" value="Unassembled WGS sequence"/>
</dbReference>
<name>A0ABS9BKX6_9BACT</name>
<comment type="caution">
    <text evidence="2">The sequence shown here is derived from an EMBL/GenBank/DDBJ whole genome shotgun (WGS) entry which is preliminary data.</text>
</comment>
<gene>
    <name evidence="2" type="ORF">L0U88_11745</name>
</gene>
<dbReference type="PANTHER" id="PTHR42964">
    <property type="entry name" value="ENOYL-COA HYDRATASE"/>
    <property type="match status" value="1"/>
</dbReference>
<dbReference type="Gene3D" id="3.90.226.10">
    <property type="entry name" value="2-enoyl-CoA Hydratase, Chain A, domain 1"/>
    <property type="match status" value="1"/>
</dbReference>
<evidence type="ECO:0000313" key="3">
    <source>
        <dbReference type="Proteomes" id="UP001200145"/>
    </source>
</evidence>
<dbReference type="CDD" id="cd06558">
    <property type="entry name" value="crotonase-like"/>
    <property type="match status" value="1"/>
</dbReference>
<dbReference type="Pfam" id="PF00378">
    <property type="entry name" value="ECH_1"/>
    <property type="match status" value="1"/>
</dbReference>
<dbReference type="EMBL" id="JAKEVY010000003">
    <property type="protein sequence ID" value="MCF1715301.1"/>
    <property type="molecule type" value="Genomic_DNA"/>
</dbReference>
<evidence type="ECO:0000256" key="1">
    <source>
        <dbReference type="ARBA" id="ARBA00005254"/>
    </source>
</evidence>